<evidence type="ECO:0000313" key="4">
    <source>
        <dbReference type="Proteomes" id="UP000694888"/>
    </source>
</evidence>
<name>A0ABM1A9G9_APLCA</name>
<dbReference type="Gene3D" id="3.20.20.80">
    <property type="entry name" value="Glycosidases"/>
    <property type="match status" value="1"/>
</dbReference>
<gene>
    <name evidence="5" type="primary">LOC101858737</name>
</gene>
<dbReference type="InterPro" id="IPR000082">
    <property type="entry name" value="SEA_dom"/>
</dbReference>
<feature type="domain" description="Chitin-binding type-2" evidence="3">
    <location>
        <begin position="536"/>
        <end position="592"/>
    </location>
</feature>
<dbReference type="Proteomes" id="UP000694888">
    <property type="component" value="Unplaced"/>
</dbReference>
<dbReference type="SMART" id="SM00494">
    <property type="entry name" value="ChtBD2"/>
    <property type="match status" value="1"/>
</dbReference>
<evidence type="ECO:0000256" key="1">
    <source>
        <dbReference type="SAM" id="MobiDB-lite"/>
    </source>
</evidence>
<feature type="region of interest" description="Disordered" evidence="1">
    <location>
        <begin position="511"/>
        <end position="532"/>
    </location>
</feature>
<reference evidence="5" key="1">
    <citation type="submission" date="2025-08" db="UniProtKB">
        <authorList>
            <consortium name="RefSeq"/>
        </authorList>
    </citation>
    <scope>IDENTIFICATION</scope>
</reference>
<dbReference type="GeneID" id="101858737"/>
<dbReference type="InterPro" id="IPR036508">
    <property type="entry name" value="Chitin-bd_dom_sf"/>
</dbReference>
<dbReference type="Gene3D" id="3.30.70.960">
    <property type="entry name" value="SEA domain"/>
    <property type="match status" value="1"/>
</dbReference>
<organism evidence="4 5">
    <name type="scientific">Aplysia californica</name>
    <name type="common">California sea hare</name>
    <dbReference type="NCBI Taxonomy" id="6500"/>
    <lineage>
        <taxon>Eukaryota</taxon>
        <taxon>Metazoa</taxon>
        <taxon>Spiralia</taxon>
        <taxon>Lophotrochozoa</taxon>
        <taxon>Mollusca</taxon>
        <taxon>Gastropoda</taxon>
        <taxon>Heterobranchia</taxon>
        <taxon>Euthyneura</taxon>
        <taxon>Tectipleura</taxon>
        <taxon>Aplysiida</taxon>
        <taxon>Aplysioidea</taxon>
        <taxon>Aplysiidae</taxon>
        <taxon>Aplysia</taxon>
    </lineage>
</organism>
<dbReference type="RefSeq" id="XP_012943381.2">
    <property type="nucleotide sequence ID" value="XM_013087927.2"/>
</dbReference>
<evidence type="ECO:0000259" key="3">
    <source>
        <dbReference type="PROSITE" id="PS50940"/>
    </source>
</evidence>
<dbReference type="SUPFAM" id="SSF57625">
    <property type="entry name" value="Invertebrate chitin-binding proteins"/>
    <property type="match status" value="1"/>
</dbReference>
<dbReference type="InterPro" id="IPR036364">
    <property type="entry name" value="SEA_dom_sf"/>
</dbReference>
<dbReference type="Pfam" id="PF01390">
    <property type="entry name" value="SEA"/>
    <property type="match status" value="1"/>
</dbReference>
<sequence>MFYEIRNDVIDILFSKPDRVNVAGFVTLHIGDLFLIIDSFNSVIPVPGSSGPPDVTLIATSVFESSKPTIEPTTPILTTPQTTTPTTPTTTTRVTTPRVTPTPTPTVSTEPTYFIRMSFETLNLTYFDDLNNKSSNVFKFIQEEFCSDVTNLLDEHRQFFPTYMRCNIDIFGGDPLRVNFSLQFRDLKGENRTAVKELVVAMIKENAIRREYQNVFALLIGNLLIAMDSISAEFPTPPTTASIYDAIGYNYTFYLFPGNYSYELQNKESALFKETAYRFCKDIDDVFGNTGLRSVRKRYLGCVVDEFGADRQVKFRVVLQETDVVRPSSMFNIFAYHGDQVPLDGIFYLPFGGVYVAVDTDPTYQMMMIQDFVTHTFYISTTTPTILYTVITLTLEVFEPGWSAELDDVTSARYRVLADPFCSDVSSWISKWTTDYIRCDDVKFSREPFKITADLTFRGEQSTTLENTLNTIIMESANRTLVDNLYALDIGKILIYDKSLVLSQRTISAGNTTAGSQTTPSTTTTTTGPPPVTTPPKPCLGAANLELVPHPTECDQFYQCINGNPLPIPCRPGFVFQGSTCVPRPPGFVCGV</sequence>
<dbReference type="SUPFAM" id="SSF82671">
    <property type="entry name" value="SEA domain"/>
    <property type="match status" value="1"/>
</dbReference>
<protein>
    <submittedName>
        <fullName evidence="5">Uncharacterized protein LOC101858737</fullName>
    </submittedName>
</protein>
<dbReference type="PROSITE" id="PS50940">
    <property type="entry name" value="CHIT_BIND_II"/>
    <property type="match status" value="1"/>
</dbReference>
<feature type="compositionally biased region" description="Low complexity" evidence="1">
    <location>
        <begin position="512"/>
        <end position="527"/>
    </location>
</feature>
<evidence type="ECO:0000313" key="5">
    <source>
        <dbReference type="RefSeq" id="XP_012943381.2"/>
    </source>
</evidence>
<keyword evidence="4" id="KW-1185">Reference proteome</keyword>
<evidence type="ECO:0000259" key="2">
    <source>
        <dbReference type="PROSITE" id="PS50024"/>
    </source>
</evidence>
<proteinExistence type="predicted"/>
<dbReference type="InterPro" id="IPR002557">
    <property type="entry name" value="Chitin-bd_dom"/>
</dbReference>
<accession>A0ABM1A9G9</accession>
<dbReference type="Pfam" id="PF01607">
    <property type="entry name" value="CBM_14"/>
    <property type="match status" value="1"/>
</dbReference>
<feature type="region of interest" description="Disordered" evidence="1">
    <location>
        <begin position="68"/>
        <end position="107"/>
    </location>
</feature>
<feature type="domain" description="SEA" evidence="2">
    <location>
        <begin position="111"/>
        <end position="237"/>
    </location>
</feature>
<dbReference type="PROSITE" id="PS50024">
    <property type="entry name" value="SEA"/>
    <property type="match status" value="1"/>
</dbReference>